<organism evidence="1 2">
    <name type="scientific">Acaulospora morrowiae</name>
    <dbReference type="NCBI Taxonomy" id="94023"/>
    <lineage>
        <taxon>Eukaryota</taxon>
        <taxon>Fungi</taxon>
        <taxon>Fungi incertae sedis</taxon>
        <taxon>Mucoromycota</taxon>
        <taxon>Glomeromycotina</taxon>
        <taxon>Glomeromycetes</taxon>
        <taxon>Diversisporales</taxon>
        <taxon>Acaulosporaceae</taxon>
        <taxon>Acaulospora</taxon>
    </lineage>
</organism>
<evidence type="ECO:0000313" key="2">
    <source>
        <dbReference type="Proteomes" id="UP000789342"/>
    </source>
</evidence>
<gene>
    <name evidence="1" type="ORF">AMORRO_LOCUS17698</name>
</gene>
<feature type="non-terminal residue" evidence="1">
    <location>
        <position position="1"/>
    </location>
</feature>
<dbReference type="Proteomes" id="UP000789342">
    <property type="component" value="Unassembled WGS sequence"/>
</dbReference>
<dbReference type="AlphaFoldDB" id="A0A9N9JNW8"/>
<sequence length="73" mass="8216">MENTLESITSFINNPDHHDILAIIKGFRNGAVYGAKIRFPHALVMTFLFRTGSFKEKLNIIIDATKSHSKNLA</sequence>
<dbReference type="OrthoDB" id="39659at2759"/>
<dbReference type="PANTHER" id="PTHR15460:SF3">
    <property type="entry name" value="PEROXISOMAL MEMBRANE PROTEIN 4"/>
    <property type="match status" value="1"/>
</dbReference>
<dbReference type="PANTHER" id="PTHR15460">
    <property type="entry name" value="PEROXISOMAL MEMBRANE PROTEIN 4"/>
    <property type="match status" value="1"/>
</dbReference>
<comment type="caution">
    <text evidence="1">The sequence shown here is derived from an EMBL/GenBank/DDBJ whole genome shotgun (WGS) entry which is preliminary data.</text>
</comment>
<name>A0A9N9JNW8_9GLOM</name>
<dbReference type="InterPro" id="IPR019531">
    <property type="entry name" value="Pmp4"/>
</dbReference>
<dbReference type="EMBL" id="CAJVPV010056447">
    <property type="protein sequence ID" value="CAG8785683.1"/>
    <property type="molecule type" value="Genomic_DNA"/>
</dbReference>
<reference evidence="1" key="1">
    <citation type="submission" date="2021-06" db="EMBL/GenBank/DDBJ databases">
        <authorList>
            <person name="Kallberg Y."/>
            <person name="Tangrot J."/>
            <person name="Rosling A."/>
        </authorList>
    </citation>
    <scope>NUCLEOTIDE SEQUENCE</scope>
    <source>
        <strain evidence="1">CL551</strain>
    </source>
</reference>
<keyword evidence="2" id="KW-1185">Reference proteome</keyword>
<proteinExistence type="predicted"/>
<evidence type="ECO:0000313" key="1">
    <source>
        <dbReference type="EMBL" id="CAG8785683.1"/>
    </source>
</evidence>
<protein>
    <submittedName>
        <fullName evidence="1">12274_t:CDS:1</fullName>
    </submittedName>
</protein>
<accession>A0A9N9JNW8</accession>
<dbReference type="GO" id="GO:0005778">
    <property type="term" value="C:peroxisomal membrane"/>
    <property type="evidence" value="ECO:0007669"/>
    <property type="project" value="TreeGrafter"/>
</dbReference>